<evidence type="ECO:0000256" key="1">
    <source>
        <dbReference type="ARBA" id="ARBA00022723"/>
    </source>
</evidence>
<comment type="similarity">
    <text evidence="3">Belongs to the metallo-dependent hydrolases superfamily. Phosphotriesterase family.</text>
</comment>
<evidence type="ECO:0000313" key="4">
    <source>
        <dbReference type="EMBL" id="MFD0884983.1"/>
    </source>
</evidence>
<dbReference type="Proteomes" id="UP001597024">
    <property type="component" value="Unassembled WGS sequence"/>
</dbReference>
<dbReference type="PROSITE" id="PS51347">
    <property type="entry name" value="PHOSPHOTRIESTERASE_2"/>
    <property type="match status" value="1"/>
</dbReference>
<name>A0ABW3DMH4_9ACTN</name>
<reference evidence="5" key="1">
    <citation type="journal article" date="2019" name="Int. J. Syst. Evol. Microbiol.">
        <title>The Global Catalogue of Microorganisms (GCM) 10K type strain sequencing project: providing services to taxonomists for standard genome sequencing and annotation.</title>
        <authorList>
            <consortium name="The Broad Institute Genomics Platform"/>
            <consortium name="The Broad Institute Genome Sequencing Center for Infectious Disease"/>
            <person name="Wu L."/>
            <person name="Ma J."/>
        </authorList>
    </citation>
    <scope>NUCLEOTIDE SEQUENCE [LARGE SCALE GENOMIC DNA]</scope>
    <source>
        <strain evidence="5">CCUG 62974</strain>
    </source>
</reference>
<keyword evidence="2" id="KW-0378">Hydrolase</keyword>
<evidence type="ECO:0000256" key="2">
    <source>
        <dbReference type="ARBA" id="ARBA00022801"/>
    </source>
</evidence>
<dbReference type="PANTHER" id="PTHR10819">
    <property type="entry name" value="PHOSPHOTRIESTERASE-RELATED"/>
    <property type="match status" value="1"/>
</dbReference>
<proteinExistence type="inferred from homology"/>
<dbReference type="Gene3D" id="3.20.20.140">
    <property type="entry name" value="Metal-dependent hydrolases"/>
    <property type="match status" value="1"/>
</dbReference>
<feature type="non-terminal residue" evidence="4">
    <location>
        <position position="1"/>
    </location>
</feature>
<dbReference type="InterPro" id="IPR001559">
    <property type="entry name" value="Phosphotriesterase"/>
</dbReference>
<dbReference type="EMBL" id="JBHTHX010000264">
    <property type="protein sequence ID" value="MFD0884983.1"/>
    <property type="molecule type" value="Genomic_DNA"/>
</dbReference>
<evidence type="ECO:0000313" key="5">
    <source>
        <dbReference type="Proteomes" id="UP001597024"/>
    </source>
</evidence>
<gene>
    <name evidence="4" type="ORF">ACFQ08_10535</name>
</gene>
<dbReference type="PANTHER" id="PTHR10819:SF3">
    <property type="entry name" value="PHOSPHOTRIESTERASE-RELATED PROTEIN"/>
    <property type="match status" value="1"/>
</dbReference>
<organism evidence="4 5">
    <name type="scientific">Streptosporangium algeriense</name>
    <dbReference type="NCBI Taxonomy" id="1682748"/>
    <lineage>
        <taxon>Bacteria</taxon>
        <taxon>Bacillati</taxon>
        <taxon>Actinomycetota</taxon>
        <taxon>Actinomycetes</taxon>
        <taxon>Streptosporangiales</taxon>
        <taxon>Streptosporangiaceae</taxon>
        <taxon>Streptosporangium</taxon>
    </lineage>
</organism>
<dbReference type="InterPro" id="IPR032466">
    <property type="entry name" value="Metal_Hydrolase"/>
</dbReference>
<keyword evidence="5" id="KW-1185">Reference proteome</keyword>
<dbReference type="SUPFAM" id="SSF51556">
    <property type="entry name" value="Metallo-dependent hydrolases"/>
    <property type="match status" value="1"/>
</dbReference>
<comment type="caution">
    <text evidence="4">The sequence shown here is derived from an EMBL/GenBank/DDBJ whole genome shotgun (WGS) entry which is preliminary data.</text>
</comment>
<dbReference type="Pfam" id="PF02126">
    <property type="entry name" value="PTE"/>
    <property type="match status" value="1"/>
</dbReference>
<comment type="caution">
    <text evidence="3">Lacks conserved residue(s) required for the propagation of feature annotation.</text>
</comment>
<accession>A0ABW3DMH4</accession>
<evidence type="ECO:0000256" key="3">
    <source>
        <dbReference type="PROSITE-ProRule" id="PRU00679"/>
    </source>
</evidence>
<keyword evidence="1" id="KW-0479">Metal-binding</keyword>
<protein>
    <submittedName>
        <fullName evidence="4">Phosphotriesterase</fullName>
    </submittedName>
</protein>
<sequence length="141" mass="15512">QRRVLDLLAEEGADLTRVVVGHCDPLSPRPDELEPLLERGVFVQFDQLGRLPSVLSVSDDQDVATAVVELARRGHAERVLLSQDVSAKLHLLAYGGGGYGFILQQFVHYLRMVGADDALIETVTVRNPRRLLTITTPKADS</sequence>